<dbReference type="Pfam" id="PF00462">
    <property type="entry name" value="Glutaredoxin"/>
    <property type="match status" value="1"/>
</dbReference>
<dbReference type="PANTHER" id="PTHR45669">
    <property type="entry name" value="GLUTAREDOXIN DOMAIN-CONTAINING CYSTEINE-RICH PROTEIN CG12206-RELATED"/>
    <property type="match status" value="1"/>
</dbReference>
<evidence type="ECO:0000259" key="2">
    <source>
        <dbReference type="Pfam" id="PF00462"/>
    </source>
</evidence>
<feature type="compositionally biased region" description="Polar residues" evidence="1">
    <location>
        <begin position="37"/>
        <end position="56"/>
    </location>
</feature>
<feature type="region of interest" description="Disordered" evidence="1">
    <location>
        <begin position="31"/>
        <end position="56"/>
    </location>
</feature>
<dbReference type="SUPFAM" id="SSF52833">
    <property type="entry name" value="Thioredoxin-like"/>
    <property type="match status" value="1"/>
</dbReference>
<reference evidence="3 4" key="1">
    <citation type="journal article" date="2023" name="Hortic Res">
        <title>Pangenome of water caltrop reveals structural variations and asymmetric subgenome divergence after allopolyploidization.</title>
        <authorList>
            <person name="Zhang X."/>
            <person name="Chen Y."/>
            <person name="Wang L."/>
            <person name="Yuan Y."/>
            <person name="Fang M."/>
            <person name="Shi L."/>
            <person name="Lu R."/>
            <person name="Comes H.P."/>
            <person name="Ma Y."/>
            <person name="Chen Y."/>
            <person name="Huang G."/>
            <person name="Zhou Y."/>
            <person name="Zheng Z."/>
            <person name="Qiu Y."/>
        </authorList>
    </citation>
    <scope>NUCLEOTIDE SEQUENCE [LARGE SCALE GENOMIC DNA]</scope>
    <source>
        <tissue evidence="3">Roots</tissue>
    </source>
</reference>
<dbReference type="InterPro" id="IPR002109">
    <property type="entry name" value="Glutaredoxin"/>
</dbReference>
<dbReference type="Gene3D" id="3.40.30.10">
    <property type="entry name" value="Glutaredoxin"/>
    <property type="match status" value="1"/>
</dbReference>
<evidence type="ECO:0000313" key="4">
    <source>
        <dbReference type="Proteomes" id="UP001345219"/>
    </source>
</evidence>
<dbReference type="EMBL" id="JAXIOK010000014">
    <property type="protein sequence ID" value="KAK4755233.1"/>
    <property type="molecule type" value="Genomic_DNA"/>
</dbReference>
<feature type="domain" description="Glutaredoxin" evidence="2">
    <location>
        <begin position="105"/>
        <end position="172"/>
    </location>
</feature>
<comment type="caution">
    <text evidence="3">The sequence shown here is derived from an EMBL/GenBank/DDBJ whole genome shotgun (WGS) entry which is preliminary data.</text>
</comment>
<dbReference type="AlphaFoldDB" id="A0AAN7JV32"/>
<sequence length="249" mass="27575">MAMRAMKGRFLKKLNIISAIKRGLQAHEQLSHPHGNKISTLESNGQDYNDGFSTSSESIQDLDNAAGLSGPESLELSLSGAEDDLSSDFSEAESLGRSGYIAGSVVFYSTSLRGVRKTFDDCSRVRLLLRSLRVRFEEKDVSMHREYRDELWKLSGGERVVPPRLFIRGRLVGDADEVIGLHDRGQLMELMQGIPLIDTSAGSCRRCGNFRFVICSICNGSCRVVVADTEKRMECSECNENGLVRCPVC</sequence>
<evidence type="ECO:0000256" key="1">
    <source>
        <dbReference type="SAM" id="MobiDB-lite"/>
    </source>
</evidence>
<dbReference type="Pfam" id="PF23733">
    <property type="entry name" value="GRXCR1-2_C"/>
    <property type="match status" value="1"/>
</dbReference>
<dbReference type="Proteomes" id="UP001345219">
    <property type="component" value="Chromosome 8"/>
</dbReference>
<proteinExistence type="predicted"/>
<organism evidence="3 4">
    <name type="scientific">Trapa incisa</name>
    <dbReference type="NCBI Taxonomy" id="236973"/>
    <lineage>
        <taxon>Eukaryota</taxon>
        <taxon>Viridiplantae</taxon>
        <taxon>Streptophyta</taxon>
        <taxon>Embryophyta</taxon>
        <taxon>Tracheophyta</taxon>
        <taxon>Spermatophyta</taxon>
        <taxon>Magnoliopsida</taxon>
        <taxon>eudicotyledons</taxon>
        <taxon>Gunneridae</taxon>
        <taxon>Pentapetalae</taxon>
        <taxon>rosids</taxon>
        <taxon>malvids</taxon>
        <taxon>Myrtales</taxon>
        <taxon>Lythraceae</taxon>
        <taxon>Trapa</taxon>
    </lineage>
</organism>
<dbReference type="PROSITE" id="PS51354">
    <property type="entry name" value="GLUTAREDOXIN_2"/>
    <property type="match status" value="1"/>
</dbReference>
<name>A0AAN7JV32_9MYRT</name>
<gene>
    <name evidence="3" type="ORF">SAY87_008990</name>
</gene>
<dbReference type="InterPro" id="IPR036249">
    <property type="entry name" value="Thioredoxin-like_sf"/>
</dbReference>
<protein>
    <recommendedName>
        <fullName evidence="2">Glutaredoxin domain-containing protein</fullName>
    </recommendedName>
</protein>
<keyword evidence="4" id="KW-1185">Reference proteome</keyword>
<accession>A0AAN7JV32</accession>
<dbReference type="PANTHER" id="PTHR45669:SF14">
    <property type="entry name" value="EMB|CAB81925.1-RELATED"/>
    <property type="match status" value="1"/>
</dbReference>
<evidence type="ECO:0000313" key="3">
    <source>
        <dbReference type="EMBL" id="KAK4755233.1"/>
    </source>
</evidence>